<dbReference type="AlphaFoldDB" id="A0A811LA22"/>
<dbReference type="EMBL" id="CAJFDH010000005">
    <property type="protein sequence ID" value="CAD5224460.1"/>
    <property type="molecule type" value="Genomic_DNA"/>
</dbReference>
<dbReference type="FunFam" id="1.20.1260.60:FF:000002">
    <property type="entry name" value="Vacuolar protein sorting-associated protein IST1"/>
    <property type="match status" value="1"/>
</dbReference>
<dbReference type="PANTHER" id="PTHR12161:SF5">
    <property type="entry name" value="IST1 HOMOLOG"/>
    <property type="match status" value="1"/>
</dbReference>
<protein>
    <recommendedName>
        <fullName evidence="2">IST1 homolog</fullName>
    </recommendedName>
    <alternativeName>
        <fullName evidence="3">Charged multivesicular body protein 8</fullName>
    </alternativeName>
</protein>
<dbReference type="Pfam" id="PF03398">
    <property type="entry name" value="Ist1"/>
    <property type="match status" value="1"/>
</dbReference>
<evidence type="ECO:0000313" key="7">
    <source>
        <dbReference type="EMBL" id="CAD5224460.1"/>
    </source>
</evidence>
<dbReference type="Gene3D" id="1.20.1260.60">
    <property type="entry name" value="Vacuolar protein sorting-associated protein Ist1"/>
    <property type="match status" value="1"/>
</dbReference>
<dbReference type="InterPro" id="IPR042277">
    <property type="entry name" value="IST1-like"/>
</dbReference>
<feature type="region of interest" description="Disordered" evidence="6">
    <location>
        <begin position="244"/>
        <end position="378"/>
    </location>
</feature>
<sequence>MALKNVCRELYTNCKSKVMSVSWGTQYAKLKTNLRLCANRLKLLQKKKTEMAQKARNEIADMLMNDKADRARIRVESIIREDFVVEAYELLEMLCELLLARFGVIQQMKEIDDGIAEAVTSMLWVAPRICHEVTELKVISDQLTQKYGKQFAEAARMNQLPEPTRVAPKLVNKLSIGAPNKLLVEKYLIEIAKCAGVDFIPDAKVMREDDDEMAKAEQNLINFVNEDNNIGWNVNDPPVNLPNQMNSVVSPTNTLPAHPTPQQYYQPPPPQMPTSQVPHLPPAGYQPPNNFQPPPPPQLNSVAPDTYMAPAPSHKKSDGQEHIYESPPDASNDILYDFPEPPSDFGDDKKNGGGGKSAPGDNINFEDITQRFKRLNQK</sequence>
<dbReference type="Proteomes" id="UP000783686">
    <property type="component" value="Unassembled WGS sequence"/>
</dbReference>
<dbReference type="InterPro" id="IPR005061">
    <property type="entry name" value="Ist1"/>
</dbReference>
<evidence type="ECO:0000256" key="1">
    <source>
        <dbReference type="ARBA" id="ARBA00005536"/>
    </source>
</evidence>
<comment type="caution">
    <text evidence="7">The sequence shown here is derived from an EMBL/GenBank/DDBJ whole genome shotgun (WGS) entry which is preliminary data.</text>
</comment>
<feature type="compositionally biased region" description="Pro residues" evidence="6">
    <location>
        <begin position="279"/>
        <end position="298"/>
    </location>
</feature>
<keyword evidence="8" id="KW-1185">Reference proteome</keyword>
<dbReference type="OrthoDB" id="29853at2759"/>
<dbReference type="PANTHER" id="PTHR12161">
    <property type="entry name" value="IST1 FAMILY MEMBER"/>
    <property type="match status" value="1"/>
</dbReference>
<proteinExistence type="inferred from homology"/>
<evidence type="ECO:0000256" key="5">
    <source>
        <dbReference type="ARBA" id="ARBA00046920"/>
    </source>
</evidence>
<evidence type="ECO:0000256" key="6">
    <source>
        <dbReference type="SAM" id="MobiDB-lite"/>
    </source>
</evidence>
<evidence type="ECO:0000256" key="3">
    <source>
        <dbReference type="ARBA" id="ARBA00032374"/>
    </source>
</evidence>
<feature type="compositionally biased region" description="Polar residues" evidence="6">
    <location>
        <begin position="244"/>
        <end position="255"/>
    </location>
</feature>
<evidence type="ECO:0000313" key="8">
    <source>
        <dbReference type="Proteomes" id="UP000614601"/>
    </source>
</evidence>
<dbReference type="GO" id="GO:0015031">
    <property type="term" value="P:protein transport"/>
    <property type="evidence" value="ECO:0007669"/>
    <property type="project" value="InterPro"/>
</dbReference>
<evidence type="ECO:0000256" key="2">
    <source>
        <dbReference type="ARBA" id="ARBA00014513"/>
    </source>
</evidence>
<dbReference type="Proteomes" id="UP000614601">
    <property type="component" value="Unassembled WGS sequence"/>
</dbReference>
<accession>A0A811LA22</accession>
<gene>
    <name evidence="7" type="ORF">BOKJ2_LOCUS11090</name>
</gene>
<reference evidence="7" key="1">
    <citation type="submission" date="2020-09" db="EMBL/GenBank/DDBJ databases">
        <authorList>
            <person name="Kikuchi T."/>
        </authorList>
    </citation>
    <scope>NUCLEOTIDE SEQUENCE</scope>
    <source>
        <strain evidence="7">SH1</strain>
    </source>
</reference>
<evidence type="ECO:0000256" key="4">
    <source>
        <dbReference type="ARBA" id="ARBA00046124"/>
    </source>
</evidence>
<comment type="subunit">
    <text evidence="5">Interacts with CHMP1A, CHMP1B, VPS4A and VTA1. Interacts with SPAST, STAMBP, and USP8. May interact with VPS37B. May associate with the ESCRT-I complex. Interacts with MITD1, in competition with VSP4. Interacts with SPART (via MIT domain); leading to the recruitment of SPART to midbodies. Interacts with SPAST.</text>
</comment>
<comment type="function">
    <text evidence="4">ESCRT-III-like protein involved in cytokinesis, nuclear envelope reassembly and endosomal tubulation. Is required for efficient abscission during cytokinesis. Involved in recruiting VPS4A and/or VPS4B to the midbody of dividing cells. During late anaphase, involved in nuclear envelope reassembly and mitotic spindle disassembly together with the ESCRT-III complex: IST1 acts by mediating the recruitment of SPAST to the nuclear membrane, leading to microtubule severing. Recruited to the reforming nuclear envelope (NE) during anaphase by LEMD2. Regulates early endosomal tubulation together with the ESCRT-III complex by mediating the recruitment of SPAST.</text>
</comment>
<comment type="similarity">
    <text evidence="1">Belongs to the IST1 family.</text>
</comment>
<organism evidence="7 8">
    <name type="scientific">Bursaphelenchus okinawaensis</name>
    <dbReference type="NCBI Taxonomy" id="465554"/>
    <lineage>
        <taxon>Eukaryota</taxon>
        <taxon>Metazoa</taxon>
        <taxon>Ecdysozoa</taxon>
        <taxon>Nematoda</taxon>
        <taxon>Chromadorea</taxon>
        <taxon>Rhabditida</taxon>
        <taxon>Tylenchina</taxon>
        <taxon>Tylenchomorpha</taxon>
        <taxon>Aphelenchoidea</taxon>
        <taxon>Aphelenchoididae</taxon>
        <taxon>Bursaphelenchus</taxon>
    </lineage>
</organism>
<dbReference type="EMBL" id="CAJFCW020000005">
    <property type="protein sequence ID" value="CAG9119873.1"/>
    <property type="molecule type" value="Genomic_DNA"/>
</dbReference>
<name>A0A811LA22_9BILA</name>
<feature type="compositionally biased region" description="Basic and acidic residues" evidence="6">
    <location>
        <begin position="315"/>
        <end position="324"/>
    </location>
</feature>